<keyword evidence="7 8" id="KW-0472">Membrane</keyword>
<organism evidence="10 11">
    <name type="scientific">Paenibacillus hodogayensis</name>
    <dbReference type="NCBI Taxonomy" id="279208"/>
    <lineage>
        <taxon>Bacteria</taxon>
        <taxon>Bacillati</taxon>
        <taxon>Bacillota</taxon>
        <taxon>Bacilli</taxon>
        <taxon>Bacillales</taxon>
        <taxon>Paenibacillaceae</taxon>
        <taxon>Paenibacillus</taxon>
    </lineage>
</organism>
<dbReference type="EMBL" id="JBHMAG010000025">
    <property type="protein sequence ID" value="MFB9756654.1"/>
    <property type="molecule type" value="Genomic_DNA"/>
</dbReference>
<keyword evidence="3 10" id="KW-0328">Glycosyltransferase</keyword>
<feature type="transmembrane region" description="Helical" evidence="8">
    <location>
        <begin position="170"/>
        <end position="199"/>
    </location>
</feature>
<dbReference type="EC" id="2.4.-.-" evidence="10"/>
<feature type="transmembrane region" description="Helical" evidence="8">
    <location>
        <begin position="93"/>
        <end position="115"/>
    </location>
</feature>
<feature type="transmembrane region" description="Helical" evidence="8">
    <location>
        <begin position="325"/>
        <end position="345"/>
    </location>
</feature>
<evidence type="ECO:0000313" key="11">
    <source>
        <dbReference type="Proteomes" id="UP001589619"/>
    </source>
</evidence>
<evidence type="ECO:0000259" key="9">
    <source>
        <dbReference type="Pfam" id="PF13231"/>
    </source>
</evidence>
<proteinExistence type="predicted"/>
<feature type="transmembrane region" description="Helical" evidence="8">
    <location>
        <begin position="354"/>
        <end position="375"/>
    </location>
</feature>
<keyword evidence="6 8" id="KW-1133">Transmembrane helix</keyword>
<dbReference type="InterPro" id="IPR038731">
    <property type="entry name" value="RgtA/B/C-like"/>
</dbReference>
<dbReference type="GO" id="GO:0016757">
    <property type="term" value="F:glycosyltransferase activity"/>
    <property type="evidence" value="ECO:0007669"/>
    <property type="project" value="UniProtKB-KW"/>
</dbReference>
<comment type="caution">
    <text evidence="10">The sequence shown here is derived from an EMBL/GenBank/DDBJ whole genome shotgun (WGS) entry which is preliminary data.</text>
</comment>
<feature type="transmembrane region" description="Helical" evidence="8">
    <location>
        <begin position="215"/>
        <end position="234"/>
    </location>
</feature>
<comment type="subcellular location">
    <subcellularLocation>
        <location evidence="1">Cell membrane</location>
        <topology evidence="1">Multi-pass membrane protein</topology>
    </subcellularLocation>
</comment>
<keyword evidence="4 10" id="KW-0808">Transferase</keyword>
<dbReference type="PANTHER" id="PTHR33908">
    <property type="entry name" value="MANNOSYLTRANSFERASE YKCB-RELATED"/>
    <property type="match status" value="1"/>
</dbReference>
<keyword evidence="2" id="KW-1003">Cell membrane</keyword>
<accession>A0ABV5W7U4</accession>
<name>A0ABV5W7U4_9BACL</name>
<evidence type="ECO:0000256" key="1">
    <source>
        <dbReference type="ARBA" id="ARBA00004651"/>
    </source>
</evidence>
<protein>
    <submittedName>
        <fullName evidence="10">Glycosyltransferase family 39 protein</fullName>
        <ecNumber evidence="10">2.4.-.-</ecNumber>
    </submittedName>
</protein>
<evidence type="ECO:0000313" key="10">
    <source>
        <dbReference type="EMBL" id="MFB9756654.1"/>
    </source>
</evidence>
<keyword evidence="5 8" id="KW-0812">Transmembrane</keyword>
<keyword evidence="11" id="KW-1185">Reference proteome</keyword>
<feature type="transmembrane region" description="Helical" evidence="8">
    <location>
        <begin position="381"/>
        <end position="404"/>
    </location>
</feature>
<feature type="transmembrane region" description="Helical" evidence="8">
    <location>
        <begin position="12"/>
        <end position="32"/>
    </location>
</feature>
<gene>
    <name evidence="10" type="ORF">ACFFNY_34190</name>
</gene>
<feature type="transmembrane region" description="Helical" evidence="8">
    <location>
        <begin position="70"/>
        <end position="86"/>
    </location>
</feature>
<feature type="domain" description="Glycosyltransferase RgtA/B/C/D-like" evidence="9">
    <location>
        <begin position="77"/>
        <end position="226"/>
    </location>
</feature>
<evidence type="ECO:0000256" key="2">
    <source>
        <dbReference type="ARBA" id="ARBA00022475"/>
    </source>
</evidence>
<evidence type="ECO:0000256" key="8">
    <source>
        <dbReference type="SAM" id="Phobius"/>
    </source>
</evidence>
<sequence>MHPLLRKFKYWDFILLPPLLSLSLWIRLRYFFYLKTSGKGFPDAADSQWYLSYARSLMSDFSIGAHMNDIMYFGYNLLLTVLLALFKDPVAVLFIQAVTAGLSLLLVYQIARMLFNRTTAVVASLIYAYSWDITLWSTYILTDSFFISLLLLCVYFLLKSLDTGKRTYKVLFALTAVYMCIFRPTGILSLFCILIYLFIRMDKGKALLFVKKHRYVIGTAAVAVIALFAGLLLTGKLNPLIASLQLNAKMVLYNVYAKGWIYDHASPNDHFFRPNYQIDIGDSLIASFLIHNWDHVLVLYARRAVAFLGRWVWTTDLNSLGGIKRFAYDMLPVVMFVVGTVAVIVQKRFKQASIVWLTVLSIFIFCIVVFVDGMYRYRAPSIPFIAIAVAYGADSCIRVALMLIRKAGKLLSRHKITGMRTRA</sequence>
<evidence type="ECO:0000256" key="5">
    <source>
        <dbReference type="ARBA" id="ARBA00022692"/>
    </source>
</evidence>
<evidence type="ECO:0000256" key="4">
    <source>
        <dbReference type="ARBA" id="ARBA00022679"/>
    </source>
</evidence>
<evidence type="ECO:0000256" key="7">
    <source>
        <dbReference type="ARBA" id="ARBA00023136"/>
    </source>
</evidence>
<evidence type="ECO:0000256" key="6">
    <source>
        <dbReference type="ARBA" id="ARBA00022989"/>
    </source>
</evidence>
<feature type="transmembrane region" description="Helical" evidence="8">
    <location>
        <begin position="135"/>
        <end position="158"/>
    </location>
</feature>
<dbReference type="RefSeq" id="WP_344913127.1">
    <property type="nucleotide sequence ID" value="NZ_BAAAYO010000011.1"/>
</dbReference>
<dbReference type="Proteomes" id="UP001589619">
    <property type="component" value="Unassembled WGS sequence"/>
</dbReference>
<dbReference type="PANTHER" id="PTHR33908:SF11">
    <property type="entry name" value="MEMBRANE PROTEIN"/>
    <property type="match status" value="1"/>
</dbReference>
<dbReference type="Pfam" id="PF13231">
    <property type="entry name" value="PMT_2"/>
    <property type="match status" value="1"/>
</dbReference>
<dbReference type="InterPro" id="IPR050297">
    <property type="entry name" value="LipidA_mod_glycosyltrf_83"/>
</dbReference>
<evidence type="ECO:0000256" key="3">
    <source>
        <dbReference type="ARBA" id="ARBA00022676"/>
    </source>
</evidence>
<reference evidence="10 11" key="1">
    <citation type="submission" date="2024-09" db="EMBL/GenBank/DDBJ databases">
        <authorList>
            <person name="Sun Q."/>
            <person name="Mori K."/>
        </authorList>
    </citation>
    <scope>NUCLEOTIDE SEQUENCE [LARGE SCALE GENOMIC DNA]</scope>
    <source>
        <strain evidence="10 11">JCM 12520</strain>
    </source>
</reference>